<name>A0ABP7E871_9ACTN</name>
<dbReference type="RefSeq" id="WP_344895257.1">
    <property type="nucleotide sequence ID" value="NZ_BAAAZP010000226.1"/>
</dbReference>
<evidence type="ECO:0000256" key="7">
    <source>
        <dbReference type="SAM" id="Phobius"/>
    </source>
</evidence>
<feature type="transmembrane region" description="Helical" evidence="7">
    <location>
        <begin position="389"/>
        <end position="410"/>
    </location>
</feature>
<keyword evidence="7" id="KW-1133">Transmembrane helix</keyword>
<dbReference type="EMBL" id="BAAAZP010000226">
    <property type="protein sequence ID" value="GAA3714893.1"/>
    <property type="molecule type" value="Genomic_DNA"/>
</dbReference>
<organism evidence="9 10">
    <name type="scientific">Nonomuraea antimicrobica</name>
    <dbReference type="NCBI Taxonomy" id="561173"/>
    <lineage>
        <taxon>Bacteria</taxon>
        <taxon>Bacillati</taxon>
        <taxon>Actinomycetota</taxon>
        <taxon>Actinomycetes</taxon>
        <taxon>Streptosporangiales</taxon>
        <taxon>Streptosporangiaceae</taxon>
        <taxon>Nonomuraea</taxon>
    </lineage>
</organism>
<evidence type="ECO:0000259" key="8">
    <source>
        <dbReference type="PROSITE" id="PS50011"/>
    </source>
</evidence>
<feature type="domain" description="Protein kinase" evidence="8">
    <location>
        <begin position="12"/>
        <end position="267"/>
    </location>
</feature>
<dbReference type="Gene3D" id="1.10.510.10">
    <property type="entry name" value="Transferase(Phosphotransferase) domain 1"/>
    <property type="match status" value="1"/>
</dbReference>
<keyword evidence="7" id="KW-0472">Membrane</keyword>
<feature type="region of interest" description="Disordered" evidence="6">
    <location>
        <begin position="296"/>
        <end position="324"/>
    </location>
</feature>
<dbReference type="InterPro" id="IPR000719">
    <property type="entry name" value="Prot_kinase_dom"/>
</dbReference>
<sequence>MSTQTQEHLGPYRVIGKIGEGGMGVVHLGVDPAGREVAIKVLHPHVAADLKARDRLFREVETMRRVRSPYVAEVIDAELAGGQPYVVTRFVAGRTLEDTVLTEGPLAAREVIKLAQGLCRALVDVHAAGVIHRDLKPSNVMLVDGEPLVIDFGIAHLVNAARLTQTGMFVGTPGYLAPEIIRDSQITQAADVHALASTVFFAATGRPPFGTGTFEAVCFNTMEGRAQLDQAPAWLRDWLGRALQVDPAVRPGARELLRMTGALDPAARPGEGARLGSRTLTMHTVSDLLPPVEYGPAQREEEHPAPAPTVQAGRPEERRPAPRPAEPFDLRRFLAGSGFVGVLGLVTLAALTVVMPVVVGLVVAGLTLALRVGDHYFGDTGRTLSKSALVAAGHLALSLAVGLAAAGFLNTAGRLSAGHAESLAAGVFTLGLFVLPGAGAVRRTASRTLARLLPGHRATVVSVAVMGPIALTSVIVALVEGL</sequence>
<dbReference type="SMART" id="SM00220">
    <property type="entry name" value="S_TKc"/>
    <property type="match status" value="1"/>
</dbReference>
<feature type="transmembrane region" description="Helical" evidence="7">
    <location>
        <begin position="461"/>
        <end position="479"/>
    </location>
</feature>
<evidence type="ECO:0000313" key="10">
    <source>
        <dbReference type="Proteomes" id="UP001500902"/>
    </source>
</evidence>
<evidence type="ECO:0000313" key="9">
    <source>
        <dbReference type="EMBL" id="GAA3714893.1"/>
    </source>
</evidence>
<evidence type="ECO:0000256" key="4">
    <source>
        <dbReference type="ARBA" id="ARBA00022840"/>
    </source>
</evidence>
<keyword evidence="1" id="KW-0808">Transferase</keyword>
<protein>
    <recommendedName>
        <fullName evidence="8">Protein kinase domain-containing protein</fullName>
    </recommendedName>
</protein>
<dbReference type="InterPro" id="IPR011009">
    <property type="entry name" value="Kinase-like_dom_sf"/>
</dbReference>
<dbReference type="SUPFAM" id="SSF56112">
    <property type="entry name" value="Protein kinase-like (PK-like)"/>
    <property type="match status" value="1"/>
</dbReference>
<keyword evidence="4 5" id="KW-0067">ATP-binding</keyword>
<reference evidence="10" key="1">
    <citation type="journal article" date="2019" name="Int. J. Syst. Evol. Microbiol.">
        <title>The Global Catalogue of Microorganisms (GCM) 10K type strain sequencing project: providing services to taxonomists for standard genome sequencing and annotation.</title>
        <authorList>
            <consortium name="The Broad Institute Genomics Platform"/>
            <consortium name="The Broad Institute Genome Sequencing Center for Infectious Disease"/>
            <person name="Wu L."/>
            <person name="Ma J."/>
        </authorList>
    </citation>
    <scope>NUCLEOTIDE SEQUENCE [LARGE SCALE GENOMIC DNA]</scope>
    <source>
        <strain evidence="10">JCM 16904</strain>
    </source>
</reference>
<feature type="compositionally biased region" description="Basic and acidic residues" evidence="6">
    <location>
        <begin position="314"/>
        <end position="324"/>
    </location>
</feature>
<dbReference type="Proteomes" id="UP001500902">
    <property type="component" value="Unassembled WGS sequence"/>
</dbReference>
<proteinExistence type="predicted"/>
<dbReference type="CDD" id="cd14014">
    <property type="entry name" value="STKc_PknB_like"/>
    <property type="match status" value="1"/>
</dbReference>
<dbReference type="PANTHER" id="PTHR43289">
    <property type="entry name" value="MITOGEN-ACTIVATED PROTEIN KINASE KINASE KINASE 20-RELATED"/>
    <property type="match status" value="1"/>
</dbReference>
<keyword evidence="10" id="KW-1185">Reference proteome</keyword>
<dbReference type="PROSITE" id="PS50011">
    <property type="entry name" value="PROTEIN_KINASE_DOM"/>
    <property type="match status" value="1"/>
</dbReference>
<dbReference type="InterPro" id="IPR017441">
    <property type="entry name" value="Protein_kinase_ATP_BS"/>
</dbReference>
<evidence type="ECO:0000256" key="2">
    <source>
        <dbReference type="ARBA" id="ARBA00022741"/>
    </source>
</evidence>
<dbReference type="PROSITE" id="PS00108">
    <property type="entry name" value="PROTEIN_KINASE_ST"/>
    <property type="match status" value="1"/>
</dbReference>
<keyword evidence="3" id="KW-0418">Kinase</keyword>
<evidence type="ECO:0000256" key="6">
    <source>
        <dbReference type="SAM" id="MobiDB-lite"/>
    </source>
</evidence>
<dbReference type="PROSITE" id="PS00107">
    <property type="entry name" value="PROTEIN_KINASE_ATP"/>
    <property type="match status" value="1"/>
</dbReference>
<feature type="binding site" evidence="5">
    <location>
        <position position="40"/>
    </location>
    <ligand>
        <name>ATP</name>
        <dbReference type="ChEBI" id="CHEBI:30616"/>
    </ligand>
</feature>
<comment type="caution">
    <text evidence="9">The sequence shown here is derived from an EMBL/GenBank/DDBJ whole genome shotgun (WGS) entry which is preliminary data.</text>
</comment>
<evidence type="ECO:0000256" key="5">
    <source>
        <dbReference type="PROSITE-ProRule" id="PRU10141"/>
    </source>
</evidence>
<dbReference type="InterPro" id="IPR008271">
    <property type="entry name" value="Ser/Thr_kinase_AS"/>
</dbReference>
<feature type="transmembrane region" description="Helical" evidence="7">
    <location>
        <begin position="422"/>
        <end position="441"/>
    </location>
</feature>
<dbReference type="PANTHER" id="PTHR43289:SF34">
    <property type="entry name" value="SERINE_THREONINE-PROTEIN KINASE YBDM-RELATED"/>
    <property type="match status" value="1"/>
</dbReference>
<gene>
    <name evidence="9" type="ORF">GCM10022224_095670</name>
</gene>
<dbReference type="Pfam" id="PF00069">
    <property type="entry name" value="Pkinase"/>
    <property type="match status" value="1"/>
</dbReference>
<keyword evidence="2 5" id="KW-0547">Nucleotide-binding</keyword>
<keyword evidence="7" id="KW-0812">Transmembrane</keyword>
<dbReference type="Gene3D" id="3.30.200.20">
    <property type="entry name" value="Phosphorylase Kinase, domain 1"/>
    <property type="match status" value="1"/>
</dbReference>
<evidence type="ECO:0000256" key="1">
    <source>
        <dbReference type="ARBA" id="ARBA00022679"/>
    </source>
</evidence>
<accession>A0ABP7E871</accession>
<evidence type="ECO:0000256" key="3">
    <source>
        <dbReference type="ARBA" id="ARBA00022777"/>
    </source>
</evidence>